<proteinExistence type="predicted"/>
<organism evidence="1 2">
    <name type="scientific">Oesophagostomum dentatum</name>
    <name type="common">Nodular worm</name>
    <dbReference type="NCBI Taxonomy" id="61180"/>
    <lineage>
        <taxon>Eukaryota</taxon>
        <taxon>Metazoa</taxon>
        <taxon>Ecdysozoa</taxon>
        <taxon>Nematoda</taxon>
        <taxon>Chromadorea</taxon>
        <taxon>Rhabditida</taxon>
        <taxon>Rhabditina</taxon>
        <taxon>Rhabditomorpha</taxon>
        <taxon>Strongyloidea</taxon>
        <taxon>Strongylidae</taxon>
        <taxon>Oesophagostomum</taxon>
    </lineage>
</organism>
<sequence>MAISQHNCWLIKVCSEPCYENMERKSCAQPYYCQKDCYSINSVDPLHEEFCIANKFCIPNGCECKSGYVLEYAGSHFPKCVLKESCEKTATNVKKSRRA</sequence>
<dbReference type="Gene3D" id="2.10.25.10">
    <property type="entry name" value="Laminin"/>
    <property type="match status" value="1"/>
</dbReference>
<dbReference type="OrthoDB" id="5945029at2759"/>
<protein>
    <recommendedName>
        <fullName evidence="3">TIL domain-containing protein</fullName>
    </recommendedName>
</protein>
<reference evidence="1 2" key="1">
    <citation type="submission" date="2014-03" db="EMBL/GenBank/DDBJ databases">
        <title>Draft genome of the hookworm Oesophagostomum dentatum.</title>
        <authorList>
            <person name="Mitreva M."/>
        </authorList>
    </citation>
    <scope>NUCLEOTIDE SEQUENCE [LARGE SCALE GENOMIC DNA]</scope>
    <source>
        <strain evidence="1 2">OD-Hann</strain>
    </source>
</reference>
<evidence type="ECO:0008006" key="3">
    <source>
        <dbReference type="Google" id="ProtNLM"/>
    </source>
</evidence>
<evidence type="ECO:0000313" key="2">
    <source>
        <dbReference type="Proteomes" id="UP000053660"/>
    </source>
</evidence>
<accession>A0A0B1SH20</accession>
<keyword evidence="2" id="KW-1185">Reference proteome</keyword>
<evidence type="ECO:0000313" key="1">
    <source>
        <dbReference type="EMBL" id="KHJ82510.1"/>
    </source>
</evidence>
<dbReference type="EMBL" id="KN579008">
    <property type="protein sequence ID" value="KHJ82510.1"/>
    <property type="molecule type" value="Genomic_DNA"/>
</dbReference>
<gene>
    <name evidence="1" type="ORF">OESDEN_17796</name>
</gene>
<name>A0A0B1SH20_OESDE</name>
<dbReference type="Proteomes" id="UP000053660">
    <property type="component" value="Unassembled WGS sequence"/>
</dbReference>
<dbReference type="AlphaFoldDB" id="A0A0B1SH20"/>